<keyword evidence="2" id="KW-1185">Reference proteome</keyword>
<proteinExistence type="predicted"/>
<evidence type="ECO:0000313" key="2">
    <source>
        <dbReference type="Proteomes" id="UP001501578"/>
    </source>
</evidence>
<gene>
    <name evidence="1" type="ORF">GCM10009560_56730</name>
</gene>
<reference evidence="2" key="1">
    <citation type="journal article" date="2019" name="Int. J. Syst. Evol. Microbiol.">
        <title>The Global Catalogue of Microorganisms (GCM) 10K type strain sequencing project: providing services to taxonomists for standard genome sequencing and annotation.</title>
        <authorList>
            <consortium name="The Broad Institute Genomics Platform"/>
            <consortium name="The Broad Institute Genome Sequencing Center for Infectious Disease"/>
            <person name="Wu L."/>
            <person name="Ma J."/>
        </authorList>
    </citation>
    <scope>NUCLEOTIDE SEQUENCE [LARGE SCALE GENOMIC DNA]</scope>
    <source>
        <strain evidence="2">JCM 11136</strain>
    </source>
</reference>
<name>A0ABP4AYQ5_9ACTN</name>
<dbReference type="EMBL" id="BAAAHQ010000035">
    <property type="protein sequence ID" value="GAA0943396.1"/>
    <property type="molecule type" value="Genomic_DNA"/>
</dbReference>
<accession>A0ABP4AYQ5</accession>
<evidence type="ECO:0000313" key="1">
    <source>
        <dbReference type="EMBL" id="GAA0943396.1"/>
    </source>
</evidence>
<organism evidence="1 2">
    <name type="scientific">Nonomuraea longicatena</name>
    <dbReference type="NCBI Taxonomy" id="83682"/>
    <lineage>
        <taxon>Bacteria</taxon>
        <taxon>Bacillati</taxon>
        <taxon>Actinomycetota</taxon>
        <taxon>Actinomycetes</taxon>
        <taxon>Streptosporangiales</taxon>
        <taxon>Streptosporangiaceae</taxon>
        <taxon>Nonomuraea</taxon>
    </lineage>
</organism>
<comment type="caution">
    <text evidence="1">The sequence shown here is derived from an EMBL/GenBank/DDBJ whole genome shotgun (WGS) entry which is preliminary data.</text>
</comment>
<dbReference type="Proteomes" id="UP001501578">
    <property type="component" value="Unassembled WGS sequence"/>
</dbReference>
<protein>
    <recommendedName>
        <fullName evidence="3">Transposase</fullName>
    </recommendedName>
</protein>
<evidence type="ECO:0008006" key="3">
    <source>
        <dbReference type="Google" id="ProtNLM"/>
    </source>
</evidence>
<sequence>MKLGFLAACLPESRLSDIAHQVVASGIAAPELPGRPATDVRNSTSLDRFTATEKDGRAGIGSTERVQTGLGIAHHPLRPSVRG</sequence>